<evidence type="ECO:0000259" key="7">
    <source>
        <dbReference type="Pfam" id="PF07782"/>
    </source>
</evidence>
<dbReference type="EMBL" id="OD003051">
    <property type="protein sequence ID" value="CAD7406921.1"/>
    <property type="molecule type" value="Genomic_DNA"/>
</dbReference>
<dbReference type="PANTHER" id="PTHR21041:SF9">
    <property type="entry name" value="DENDRITIC CELL-SPECIFIC TRANSMEMBRANE PROTEIN-LIKE DOMAIN-CONTAINING PROTEIN"/>
    <property type="match status" value="1"/>
</dbReference>
<evidence type="ECO:0000256" key="5">
    <source>
        <dbReference type="SAM" id="MobiDB-lite"/>
    </source>
</evidence>
<evidence type="ECO:0000256" key="1">
    <source>
        <dbReference type="ARBA" id="ARBA00004141"/>
    </source>
</evidence>
<dbReference type="InterPro" id="IPR051856">
    <property type="entry name" value="CSR-E3_Ligase_Protein"/>
</dbReference>
<keyword evidence="3 6" id="KW-1133">Transmembrane helix</keyword>
<evidence type="ECO:0000313" key="8">
    <source>
        <dbReference type="EMBL" id="CAD7406921.1"/>
    </source>
</evidence>
<sequence length="189" mass="21180">MPDVVICVQVRSIRLVPAEKLKLAKSAFLLLMASFKIFTFLAMDYSLYWLMVLIRKHGRFKTVVKAPNMIDVSIEGQGILSDLFRIVVKAFKPFGIKLDVDTTECLPDPLEPDMTAYLQICKCSIHSFICRCPSACSERSTRTNKLMYRHYRLTFPSTASVKSESNAKAGPPQGGAGGGERRGHSRCRE</sequence>
<dbReference type="PANTHER" id="PTHR21041">
    <property type="entry name" value="DENDRITIC CELL-SPECIFIC TRANSMEMBRANE PROTEIN"/>
    <property type="match status" value="1"/>
</dbReference>
<accession>A0A7R9H2N6</accession>
<evidence type="ECO:0000256" key="3">
    <source>
        <dbReference type="ARBA" id="ARBA00022989"/>
    </source>
</evidence>
<evidence type="ECO:0000256" key="6">
    <source>
        <dbReference type="SAM" id="Phobius"/>
    </source>
</evidence>
<dbReference type="Pfam" id="PF07782">
    <property type="entry name" value="DC_STAMP"/>
    <property type="match status" value="1"/>
</dbReference>
<feature type="compositionally biased region" description="Basic and acidic residues" evidence="5">
    <location>
        <begin position="179"/>
        <end position="189"/>
    </location>
</feature>
<dbReference type="AlphaFoldDB" id="A0A7R9H2N6"/>
<reference evidence="8" key="1">
    <citation type="submission" date="2020-11" db="EMBL/GenBank/DDBJ databases">
        <authorList>
            <person name="Tran Van P."/>
        </authorList>
    </citation>
    <scope>NUCLEOTIDE SEQUENCE</scope>
</reference>
<evidence type="ECO:0000256" key="4">
    <source>
        <dbReference type="ARBA" id="ARBA00023136"/>
    </source>
</evidence>
<proteinExistence type="predicted"/>
<dbReference type="InterPro" id="IPR012858">
    <property type="entry name" value="DC_STAMP-like"/>
</dbReference>
<gene>
    <name evidence="8" type="ORF">TPSB3V08_LOCUS5646</name>
</gene>
<dbReference type="GO" id="GO:0016020">
    <property type="term" value="C:membrane"/>
    <property type="evidence" value="ECO:0007669"/>
    <property type="project" value="UniProtKB-SubCell"/>
</dbReference>
<keyword evidence="4 6" id="KW-0472">Membrane</keyword>
<evidence type="ECO:0000256" key="2">
    <source>
        <dbReference type="ARBA" id="ARBA00022692"/>
    </source>
</evidence>
<feature type="domain" description="Dendritic cell-specific transmembrane protein-like" evidence="7">
    <location>
        <begin position="8"/>
        <end position="140"/>
    </location>
</feature>
<name>A0A7R9H2N6_TIMPO</name>
<feature type="transmembrane region" description="Helical" evidence="6">
    <location>
        <begin position="27"/>
        <end position="51"/>
    </location>
</feature>
<comment type="subcellular location">
    <subcellularLocation>
        <location evidence="1">Membrane</location>
        <topology evidence="1">Multi-pass membrane protein</topology>
    </subcellularLocation>
</comment>
<organism evidence="8">
    <name type="scientific">Timema poppense</name>
    <name type="common">Walking stick</name>
    <dbReference type="NCBI Taxonomy" id="170557"/>
    <lineage>
        <taxon>Eukaryota</taxon>
        <taxon>Metazoa</taxon>
        <taxon>Ecdysozoa</taxon>
        <taxon>Arthropoda</taxon>
        <taxon>Hexapoda</taxon>
        <taxon>Insecta</taxon>
        <taxon>Pterygota</taxon>
        <taxon>Neoptera</taxon>
        <taxon>Polyneoptera</taxon>
        <taxon>Phasmatodea</taxon>
        <taxon>Timematodea</taxon>
        <taxon>Timematoidea</taxon>
        <taxon>Timematidae</taxon>
        <taxon>Timema</taxon>
    </lineage>
</organism>
<keyword evidence="2 6" id="KW-0812">Transmembrane</keyword>
<protein>
    <recommendedName>
        <fullName evidence="7">Dendritic cell-specific transmembrane protein-like domain-containing protein</fullName>
    </recommendedName>
</protein>
<feature type="region of interest" description="Disordered" evidence="5">
    <location>
        <begin position="159"/>
        <end position="189"/>
    </location>
</feature>